<reference evidence="2 3" key="1">
    <citation type="submission" date="2019-11" db="EMBL/GenBank/DDBJ databases">
        <title>Escherichia alba sp. nov. isolated from the gut of plastic-eating superworms Zophobas atratus.</title>
        <authorList>
            <person name="Yang Y."/>
        </authorList>
    </citation>
    <scope>NUCLEOTIDE SEQUENCE [LARGE SCALE GENOMIC DNA]</scope>
    <source>
        <strain evidence="3">BIT-B35</strain>
    </source>
</reference>
<evidence type="ECO:0000256" key="1">
    <source>
        <dbReference type="SAM" id="Coils"/>
    </source>
</evidence>
<dbReference type="EMBL" id="WMJZ01000029">
    <property type="protein sequence ID" value="MTH48116.1"/>
    <property type="molecule type" value="Genomic_DNA"/>
</dbReference>
<dbReference type="AlphaFoldDB" id="A0A6L6IRV7"/>
<organism evidence="2 3">
    <name type="scientific">Intestinirhabdus alba</name>
    <dbReference type="NCBI Taxonomy" id="2899544"/>
    <lineage>
        <taxon>Bacteria</taxon>
        <taxon>Pseudomonadati</taxon>
        <taxon>Pseudomonadota</taxon>
        <taxon>Gammaproteobacteria</taxon>
        <taxon>Enterobacterales</taxon>
        <taxon>Enterobacteriaceae</taxon>
        <taxon>Intestinirhabdus</taxon>
    </lineage>
</organism>
<keyword evidence="1" id="KW-0175">Coiled coil</keyword>
<sequence>MILKVFKLAGVLSLLVVIAAGWQWNKLQQERLSALQEANIRLGQKLEIQQAHLNDLMARKANLEAALIARQQKQYRLEKTYEQYRQQLGQAVEQAPCAGQPVPDDVIRLQRDALSTDIGAR</sequence>
<accession>A0A6L6IRV7</accession>
<feature type="coiled-coil region" evidence="1">
    <location>
        <begin position="46"/>
        <end position="73"/>
    </location>
</feature>
<gene>
    <name evidence="2" type="ORF">GJV78_18020</name>
</gene>
<proteinExistence type="predicted"/>
<protein>
    <submittedName>
        <fullName evidence="2">DUF2570 domain-containing protein</fullName>
    </submittedName>
</protein>
<dbReference type="Proteomes" id="UP000477739">
    <property type="component" value="Unassembled WGS sequence"/>
</dbReference>
<dbReference type="RefSeq" id="WP_155109617.1">
    <property type="nucleotide sequence ID" value="NZ_WMJZ01000029.1"/>
</dbReference>
<evidence type="ECO:0000313" key="2">
    <source>
        <dbReference type="EMBL" id="MTH48116.1"/>
    </source>
</evidence>
<comment type="caution">
    <text evidence="2">The sequence shown here is derived from an EMBL/GenBank/DDBJ whole genome shotgun (WGS) entry which is preliminary data.</text>
</comment>
<name>A0A6L6IRV7_9ENTR</name>
<evidence type="ECO:0000313" key="3">
    <source>
        <dbReference type="Proteomes" id="UP000477739"/>
    </source>
</evidence>
<keyword evidence="3" id="KW-1185">Reference proteome</keyword>
<dbReference type="OrthoDB" id="6636575at2"/>